<dbReference type="Proteomes" id="UP000541610">
    <property type="component" value="Unassembled WGS sequence"/>
</dbReference>
<protein>
    <submittedName>
        <fullName evidence="2">Uncharacterized protein</fullName>
    </submittedName>
</protein>
<accession>A0A7J6NDV5</accession>
<dbReference type="EMBL" id="JABANP010000472">
    <property type="protein sequence ID" value="KAF4681944.1"/>
    <property type="molecule type" value="Genomic_DNA"/>
</dbReference>
<sequence>MSSLAASCLLLIIFLLIAATTILTSALWLASYKLITREGNTLSEKVSTVVASVASWYTKMAVLLRPTSRSVEVRGEGPAGKAAAASGSSTTVPSSGQDTGTCLAANVHKISSCLLRTGGDRCTINVEGAGLRLLLPPVGEDMQHGKKLSDACWQ</sequence>
<reference evidence="2 3" key="1">
    <citation type="submission" date="2020-04" db="EMBL/GenBank/DDBJ databases">
        <title>Perkinsus olseni comparative genomics.</title>
        <authorList>
            <person name="Bogema D.R."/>
        </authorList>
    </citation>
    <scope>NUCLEOTIDE SEQUENCE [LARGE SCALE GENOMIC DNA]</scope>
    <source>
        <strain evidence="2">00978-12</strain>
    </source>
</reference>
<evidence type="ECO:0000313" key="2">
    <source>
        <dbReference type="EMBL" id="KAF4681944.1"/>
    </source>
</evidence>
<feature type="compositionally biased region" description="Low complexity" evidence="1">
    <location>
        <begin position="79"/>
        <end position="95"/>
    </location>
</feature>
<gene>
    <name evidence="2" type="ORF">FOZ60_011335</name>
</gene>
<organism evidence="2 3">
    <name type="scientific">Perkinsus olseni</name>
    <name type="common">Perkinsus atlanticus</name>
    <dbReference type="NCBI Taxonomy" id="32597"/>
    <lineage>
        <taxon>Eukaryota</taxon>
        <taxon>Sar</taxon>
        <taxon>Alveolata</taxon>
        <taxon>Perkinsozoa</taxon>
        <taxon>Perkinsea</taxon>
        <taxon>Perkinsida</taxon>
        <taxon>Perkinsidae</taxon>
        <taxon>Perkinsus</taxon>
    </lineage>
</organism>
<comment type="caution">
    <text evidence="2">The sequence shown here is derived from an EMBL/GenBank/DDBJ whole genome shotgun (WGS) entry which is preliminary data.</text>
</comment>
<evidence type="ECO:0000313" key="3">
    <source>
        <dbReference type="Proteomes" id="UP000541610"/>
    </source>
</evidence>
<name>A0A7J6NDV5_PEROL</name>
<proteinExistence type="predicted"/>
<dbReference type="AlphaFoldDB" id="A0A7J6NDV5"/>
<feature type="region of interest" description="Disordered" evidence="1">
    <location>
        <begin position="73"/>
        <end position="95"/>
    </location>
</feature>
<evidence type="ECO:0000256" key="1">
    <source>
        <dbReference type="SAM" id="MobiDB-lite"/>
    </source>
</evidence>